<sequence length="3021" mass="341955">MTTAYVRASGTEDILILDVLEKVMQIMTSDGSLSRLIGTKNLLNVESTIALPTIGGFGLNLDYVLASSFREQTNWTLWTDAEASAAVQVQGGGHFFGTKHRHRAHLSFDFHGSANYSFTEDEKRFQVYIQPWPEDHVLFKYELYSQLNLDDHEERLTAQSEQKVEIYETPASLDKTLGVKLTTEIEAENVKQEQERTRRMKITVNHFYGYDVSFHLKRGQSLLGNLKKLWVYCSRPGLSNGEWEHRLEMLIESDKVNDTAEFVQIRFLPPWRNRVETRVEVSENGQVDGSANISSTQWTLGGAYENDGDEQKFSAKLKHSGGTASIAFRGKIKENFKLRIENTDESWPFEIAFTQTSIQSRHVHYPIFNRVHHNVKVTLKNEYSATLQTEWNSGERDGLLREGIVKLDLTTPEGISSFHTGLCWTEGEQYSMLDHTVPGYGRQITIMAHLERPGIEQFELSAGANQFMSNDFWILLSDKPAIVSLHTWTNSPQRPELNLNSSMAWTLGYQTYKGGMSNAHATLIVPAKGIDALLQTEIKWKGNKVSPSPWVKEAELIFTARVFPENESQYFQGRVKHTTENDVHTSVTIEFSPTVVYQADSYLYRGRNLHQLCVQWPESQLNVNTSYSLQVIPRVVIATKHELTYNQMPWGYMHLEFMYDPFTGKLGFVHNLTREINSKSKLLTLCEFGTELNGQLSVETFQCDYAAAARFALVISPWEVDFGGESKMALKVDDNGGSFVFRLLKTQPLNGGKYGVEILSEVHNLETLNAKALMAVYLSGTEEKTAGCDLDLRWSNDSRLCAVTCSKQNLGSISLIEKNRLQTGTNFDGSFMFAITPEHAFNDFNGVYCNYNYMLLVDSEKIMGEFYGDYTPNAGVGPGTPLRLYIQFTHNPDYTDGRLETELNSQTLGYWCKYEMLTSMSRYSLKGIDSSDTNRTLKVENIFGYRPLEGRGMRAIQNSIDVTISPTGDLLKCYTDFVQPGVKEKSSLDFGYKMVKNSAGLWIEAILSDAKELSAKAQFDYDNSWNVVSGDVHFSVPRLSTNMRLYESIKRQQDEVIFASSTLVLANCSTKRVYRFEKNVTLKKMGADQEDKISFTLDWNSNLIWIKNGSLNYVATKKDQTEHKHVTAEWSDRFTSELEMSVSTDPSKSQVMYTVNGRLGEKSVKSSASFAAFSDADSRLRMGGYAYLILPEFEIGPVNYTRIVSENPEKYDEYQRVEIKPGSLIQSNYVLEQHTIHQERGTKSESVTLEKSILVDEAPLLQLNFVHGKTEPLDLRFSLAPAQIAGYAFENLTLAVKSDQPFSQTNVSKLDIFGLVQVKPWLDPVTGAIYMVNDRTQKRKDFVLELKRLGTQVGGELTSDYVTEGGGMEITGVLNLNKAPELSESFQNSDWNIGFVYTRLLTETQRRLMLALNFTSPLEGQVREGHIAFLDDQNQRNRIISFEASTDKEMKINTTTRISHDQADYGASFSCAVKNLAPVIPDYSIHLEAVKNSTLQRLKLDQNEVNSAELLNYLDNHTVEINIARDKEPRLFVQTNFLRWFEEMSTEGELVTDEGGRLLIVQIPNAFCKISVRDQEKFASVQIRLSDSKDVDGTITWEITNSTTEHQENTHQITINVNSSVDVIPTTSANIKTTQEFDLSGQKRIGFGVQGELEVAEILERKRVSLNVGLPDDSNRPLRLDLNTNCFAPVQGYLEVQTRDSIYSYKHSIKSPETREDGNSEWISVADCAMFTRSHFYCTVETRTSIRLANASFSINHQAGEYQVELAWNKTNRGLASCLMAVGESSILFEVKTPVSDIRSSFAAVSHPPTDSDQYQAYSVSWSSKDAFLQDSSRNVNLDMTLYKRKKLDSIASSTTFGAELQSNLLKQNYAALILNHSCDNEKVEIEMKMLFDENLDSDHSLLMSLTKGVNGTLHSALDLKLDTYHAKITGAHDFRSDLVRSIIKFMTDSNVHVWNFTLVPWTFLMIKNEKGTKLLSTLERNRTGLRWSQTFEHESGKIKLNQTAAITLFPFNVLVQLSSLKGLATMATSFNEANELLTTISHRTVGEDTDQRDSTLRLHVDPDNVIHASLHWRPSMIKDAVLYGSELADKGLVQSVVDSHLTPLVDWHDNLQSKIREEFIKVLNAEQVKAFYDISTDDLQAMFDTLKIWHTDDQFYIRTLKVPAVEHFMESDVRLFEKNVTDVVSRYKQIFFDETRKSLTNTSWITEAIERIKMDVESDTYLLFERTLKGMLNTFIGTISAINGTNRIVFQRAAVCAQALFTMKKRIFEWAGDVHEQMSGIFSSSFRKSVEDFAAHLSKDIPALSPMWEYMYSYLVSTKELVSFAIAQAKKMTFNSFRCKDMNEVVQLIEDDQIDNASDVFFKPELSKFEISSEQGRVQISSYFPKLYGYFGTLSATSTFWKQVLPLLHPKQAIKSLTYAYDQYQRNFDAVRKLAKLIPPYDKVAWLMIGKSGYAYAITFNGLFFLIPKEEKSSYLLLRGIHSSALRIVQNFEADKWNTSVLMDGVKVNVDSDGKVSSESAGSRTYVCLPHLLEHEDLQGSISRAGDRIQLKIKQSGTNNYLLSIIFDVNLNIIQLTTSGQLHGQVRGLLGSGSFDQLDDLHSPNASFKVHSLNAFESWVYKDRARREELSEIPASEWLHNWCTEQFNGFGSCTKEVNPKPWIEACITVANNVSGWWIENPDHAENPEQLFEDHACTVVRAYVQACNIRDVPLRVPAACVRCIKNLKGDGLNHTDFIEESASRGHVYFVLQLRACMLQREKEIRELITLLGHSRASTMTYSAILYGGNAGIGEVNWLTSSSGQTRMTGSDFIETLEGMLSNKNMVDWIRAKVLEKNKIPQVIAGLMAAVRLPAPQLPVHEHILLYTCDKCEGPDTSEYVAIRRMLLRKGLDFHYMPNTSFATSEGMSDTVFRMDSVNRFTEINSEGFVTEFETGSVSPPRDKCAAIAQNAHGFIWAYQNVTTTPRRLRIVSVVLARQLAQPVSVAKRCICRDNLYGQGILDCVDKKKESKLSKVEHVVEE</sequence>
<evidence type="ECO:0008006" key="3">
    <source>
        <dbReference type="Google" id="ProtNLM"/>
    </source>
</evidence>
<reference evidence="1" key="1">
    <citation type="submission" date="2024-06" db="EMBL/GenBank/DDBJ databases">
        <authorList>
            <person name="Liu X."/>
            <person name="Lenzi L."/>
            <person name="Haldenby T S."/>
            <person name="Uol C."/>
        </authorList>
    </citation>
    <scope>NUCLEOTIDE SEQUENCE</scope>
</reference>
<proteinExistence type="predicted"/>
<organism evidence="1 2">
    <name type="scientific">Calicophoron daubneyi</name>
    <name type="common">Rumen fluke</name>
    <name type="synonym">Paramphistomum daubneyi</name>
    <dbReference type="NCBI Taxonomy" id="300641"/>
    <lineage>
        <taxon>Eukaryota</taxon>
        <taxon>Metazoa</taxon>
        <taxon>Spiralia</taxon>
        <taxon>Lophotrochozoa</taxon>
        <taxon>Platyhelminthes</taxon>
        <taxon>Trematoda</taxon>
        <taxon>Digenea</taxon>
        <taxon>Plagiorchiida</taxon>
        <taxon>Pronocephalata</taxon>
        <taxon>Paramphistomoidea</taxon>
        <taxon>Paramphistomidae</taxon>
        <taxon>Calicophoron</taxon>
    </lineage>
</organism>
<dbReference type="PANTHER" id="PTHR37860">
    <property type="entry name" value="AGAP008810-PA"/>
    <property type="match status" value="1"/>
</dbReference>
<name>A0AAV2TK75_CALDB</name>
<protein>
    <recommendedName>
        <fullName evidence="3">VWFD domain-containing protein</fullName>
    </recommendedName>
</protein>
<accession>A0AAV2TK75</accession>
<gene>
    <name evidence="1" type="ORF">CDAUBV1_LOCUS10760</name>
</gene>
<comment type="caution">
    <text evidence="1">The sequence shown here is derived from an EMBL/GenBank/DDBJ whole genome shotgun (WGS) entry which is preliminary data.</text>
</comment>
<evidence type="ECO:0000313" key="1">
    <source>
        <dbReference type="EMBL" id="CAL5136634.1"/>
    </source>
</evidence>
<evidence type="ECO:0000313" key="2">
    <source>
        <dbReference type="Proteomes" id="UP001497525"/>
    </source>
</evidence>
<dbReference type="EMBL" id="CAXLJL010000345">
    <property type="protein sequence ID" value="CAL5136634.1"/>
    <property type="molecule type" value="Genomic_DNA"/>
</dbReference>
<dbReference type="PANTHER" id="PTHR37860:SF2">
    <property type="entry name" value="VITELLOGENIN DOMAIN-CONTAINING PROTEIN"/>
    <property type="match status" value="1"/>
</dbReference>
<dbReference type="Proteomes" id="UP001497525">
    <property type="component" value="Unassembled WGS sequence"/>
</dbReference>